<evidence type="ECO:0000313" key="2">
    <source>
        <dbReference type="EMBL" id="TGZ76399.1"/>
    </source>
</evidence>
<feature type="chain" id="PRO_5020278458" evidence="1">
    <location>
        <begin position="17"/>
        <end position="248"/>
    </location>
</feature>
<gene>
    <name evidence="2" type="ORF">EX30DRAFT_344916</name>
</gene>
<keyword evidence="3" id="KW-1185">Reference proteome</keyword>
<dbReference type="EMBL" id="ML220180">
    <property type="protein sequence ID" value="TGZ76399.1"/>
    <property type="molecule type" value="Genomic_DNA"/>
</dbReference>
<protein>
    <submittedName>
        <fullName evidence="2">Uncharacterized protein</fullName>
    </submittedName>
</protein>
<dbReference type="Proteomes" id="UP000298138">
    <property type="component" value="Unassembled WGS sequence"/>
</dbReference>
<proteinExistence type="predicted"/>
<dbReference type="InParanoid" id="A0A4S2MMK9"/>
<accession>A0A4S2MMK9</accession>
<sequence length="248" mass="28333">MNLANLFLLFPLSVLGKTVYHQPHNMTFASPHIRAPQFTTILKNPYYNFNLSLSSSPLHISRSFVTPDNNQQLLYLASSPINTLDRIPPTPSDHVLTISASSPNCAIDLNTIILETPQNSFFHLKIQSSSGQLGTITNIPAASWLLEEWLNDTSPRGGLDYTPRRYIFPYRYSPSEDWGPGWKRMDWVKIWGGWVDPSSVEDFWVSEEESREWREVAERAGWDNTRGIEGTGKWGLDDVVMRRTCEEE</sequence>
<name>A0A4S2MMK9_9PEZI</name>
<evidence type="ECO:0000256" key="1">
    <source>
        <dbReference type="SAM" id="SignalP"/>
    </source>
</evidence>
<organism evidence="2 3">
    <name type="scientific">Ascodesmis nigricans</name>
    <dbReference type="NCBI Taxonomy" id="341454"/>
    <lineage>
        <taxon>Eukaryota</taxon>
        <taxon>Fungi</taxon>
        <taxon>Dikarya</taxon>
        <taxon>Ascomycota</taxon>
        <taxon>Pezizomycotina</taxon>
        <taxon>Pezizomycetes</taxon>
        <taxon>Pezizales</taxon>
        <taxon>Ascodesmidaceae</taxon>
        <taxon>Ascodesmis</taxon>
    </lineage>
</organism>
<evidence type="ECO:0000313" key="3">
    <source>
        <dbReference type="Proteomes" id="UP000298138"/>
    </source>
</evidence>
<keyword evidence="1" id="KW-0732">Signal</keyword>
<reference evidence="2 3" key="1">
    <citation type="submission" date="2019-04" db="EMBL/GenBank/DDBJ databases">
        <title>Comparative genomics and transcriptomics to analyze fruiting body development in filamentous ascomycetes.</title>
        <authorList>
            <consortium name="DOE Joint Genome Institute"/>
            <person name="Lutkenhaus R."/>
            <person name="Traeger S."/>
            <person name="Breuer J."/>
            <person name="Kuo A."/>
            <person name="Lipzen A."/>
            <person name="Pangilinan J."/>
            <person name="Dilworth D."/>
            <person name="Sandor L."/>
            <person name="Poggeler S."/>
            <person name="Barry K."/>
            <person name="Grigoriev I.V."/>
            <person name="Nowrousian M."/>
        </authorList>
    </citation>
    <scope>NUCLEOTIDE SEQUENCE [LARGE SCALE GENOMIC DNA]</scope>
    <source>
        <strain evidence="2 3">CBS 389.68</strain>
    </source>
</reference>
<dbReference type="AlphaFoldDB" id="A0A4S2MMK9"/>
<feature type="signal peptide" evidence="1">
    <location>
        <begin position="1"/>
        <end position="16"/>
    </location>
</feature>